<dbReference type="GO" id="GO:0016874">
    <property type="term" value="F:ligase activity"/>
    <property type="evidence" value="ECO:0007669"/>
    <property type="project" value="UniProtKB-KW"/>
</dbReference>
<feature type="region of interest" description="Disordered" evidence="1">
    <location>
        <begin position="91"/>
        <end position="115"/>
    </location>
</feature>
<proteinExistence type="predicted"/>
<dbReference type="Proteomes" id="UP000502498">
    <property type="component" value="Chromosome"/>
</dbReference>
<feature type="compositionally biased region" description="Low complexity" evidence="1">
    <location>
        <begin position="101"/>
        <end position="115"/>
    </location>
</feature>
<dbReference type="RefSeq" id="WP_172988825.1">
    <property type="nucleotide sequence ID" value="NZ_CP054038.1"/>
</dbReference>
<evidence type="ECO:0000313" key="3">
    <source>
        <dbReference type="EMBL" id="QKJ18393.1"/>
    </source>
</evidence>
<name>A0A7D4PSX8_9MICO</name>
<evidence type="ECO:0000259" key="2">
    <source>
        <dbReference type="Pfam" id="PF25355"/>
    </source>
</evidence>
<sequence length="115" mass="12680">MGRFIYDAAGNSVDIEDRTLAHLRIVVMNKLRRAESFMFDVEMGDGSGRRSFWINPSVPLQFHFYGSRPPRINRAWIEELMLVASGPNGLSIIPEPDEDQPAAGAVSPPAGPAAR</sequence>
<dbReference type="InterPro" id="IPR057204">
    <property type="entry name" value="DUF7882"/>
</dbReference>
<dbReference type="EMBL" id="CP054038">
    <property type="protein sequence ID" value="QKJ18393.1"/>
    <property type="molecule type" value="Genomic_DNA"/>
</dbReference>
<gene>
    <name evidence="3" type="ORF">HQM25_02600</name>
</gene>
<keyword evidence="3" id="KW-0436">Ligase</keyword>
<accession>A0A7D4PSX8</accession>
<feature type="domain" description="DUF7882" evidence="2">
    <location>
        <begin position="1"/>
        <end position="95"/>
    </location>
</feature>
<evidence type="ECO:0000256" key="1">
    <source>
        <dbReference type="SAM" id="MobiDB-lite"/>
    </source>
</evidence>
<evidence type="ECO:0000313" key="4">
    <source>
        <dbReference type="Proteomes" id="UP000502498"/>
    </source>
</evidence>
<dbReference type="AlphaFoldDB" id="A0A7D4PSX8"/>
<organism evidence="3 4">
    <name type="scientific">Microbacterium hominis</name>
    <dbReference type="NCBI Taxonomy" id="162426"/>
    <lineage>
        <taxon>Bacteria</taxon>
        <taxon>Bacillati</taxon>
        <taxon>Actinomycetota</taxon>
        <taxon>Actinomycetes</taxon>
        <taxon>Micrococcales</taxon>
        <taxon>Microbacteriaceae</taxon>
        <taxon>Microbacterium</taxon>
    </lineage>
</organism>
<reference evidence="3 4" key="1">
    <citation type="submission" date="2020-05" db="EMBL/GenBank/DDBJ databases">
        <title>Strain PA2F3 complete genome.</title>
        <authorList>
            <person name="Kim Y.-S."/>
            <person name="Kim S.-J."/>
            <person name="Jung H.-k."/>
            <person name="Kim S.-E."/>
            <person name="Kim K.-H."/>
        </authorList>
    </citation>
    <scope>NUCLEOTIDE SEQUENCE [LARGE SCALE GENOMIC DNA]</scope>
    <source>
        <strain evidence="3 4">PA2F3</strain>
    </source>
</reference>
<protein>
    <submittedName>
        <fullName evidence="3">ATP-dependent DNA ligase</fullName>
    </submittedName>
</protein>
<dbReference type="Pfam" id="PF25355">
    <property type="entry name" value="DUF7882"/>
    <property type="match status" value="1"/>
</dbReference>